<dbReference type="EMBL" id="JAPZBO010000004">
    <property type="protein sequence ID" value="KAJ5318521.1"/>
    <property type="molecule type" value="Genomic_DNA"/>
</dbReference>
<dbReference type="SUPFAM" id="SSF53067">
    <property type="entry name" value="Actin-like ATPase domain"/>
    <property type="match status" value="1"/>
</dbReference>
<gene>
    <name evidence="1" type="ORF">N7476_004673</name>
    <name evidence="2" type="ORF">N7476_004941</name>
</gene>
<dbReference type="EMBL" id="JAPZBO010000004">
    <property type="protein sequence ID" value="KAJ5318253.1"/>
    <property type="molecule type" value="Genomic_DNA"/>
</dbReference>
<organism evidence="2 3">
    <name type="scientific">Penicillium atrosanguineum</name>
    <dbReference type="NCBI Taxonomy" id="1132637"/>
    <lineage>
        <taxon>Eukaryota</taxon>
        <taxon>Fungi</taxon>
        <taxon>Dikarya</taxon>
        <taxon>Ascomycota</taxon>
        <taxon>Pezizomycotina</taxon>
        <taxon>Eurotiomycetes</taxon>
        <taxon>Eurotiomycetidae</taxon>
        <taxon>Eurotiales</taxon>
        <taxon>Aspergillaceae</taxon>
        <taxon>Penicillium</taxon>
    </lineage>
</organism>
<comment type="caution">
    <text evidence="2">The sequence shown here is derived from an EMBL/GenBank/DDBJ whole genome shotgun (WGS) entry which is preliminary data.</text>
</comment>
<protein>
    <submittedName>
        <fullName evidence="2">Uncharacterized protein</fullName>
    </submittedName>
</protein>
<evidence type="ECO:0000313" key="2">
    <source>
        <dbReference type="EMBL" id="KAJ5318521.1"/>
    </source>
</evidence>
<evidence type="ECO:0000313" key="1">
    <source>
        <dbReference type="EMBL" id="KAJ5318253.1"/>
    </source>
</evidence>
<name>A0A9W9U620_9EURO</name>
<dbReference type="InterPro" id="IPR043129">
    <property type="entry name" value="ATPase_NBD"/>
</dbReference>
<evidence type="ECO:0000313" key="3">
    <source>
        <dbReference type="Proteomes" id="UP001147746"/>
    </source>
</evidence>
<dbReference type="AlphaFoldDB" id="A0A9W9U620"/>
<reference evidence="2" key="2">
    <citation type="journal article" date="2023" name="IMA Fungus">
        <title>Comparative genomic study of the Penicillium genus elucidates a diverse pangenome and 15 lateral gene transfer events.</title>
        <authorList>
            <person name="Petersen C."/>
            <person name="Sorensen T."/>
            <person name="Nielsen M.R."/>
            <person name="Sondergaard T.E."/>
            <person name="Sorensen J.L."/>
            <person name="Fitzpatrick D.A."/>
            <person name="Frisvad J.C."/>
            <person name="Nielsen K.L."/>
        </authorList>
    </citation>
    <scope>NUCLEOTIDE SEQUENCE</scope>
    <source>
        <strain evidence="2">IBT 21472</strain>
    </source>
</reference>
<reference evidence="2" key="1">
    <citation type="submission" date="2022-12" db="EMBL/GenBank/DDBJ databases">
        <authorList>
            <person name="Petersen C."/>
        </authorList>
    </citation>
    <scope>NUCLEOTIDE SEQUENCE</scope>
    <source>
        <strain evidence="2">IBT 21472</strain>
    </source>
</reference>
<sequence length="234" mass="26169">MGDQADDLHIALDPGTTTWTVCWKWSSSRAVHNLKFGSTYSEKDNEELDATVGRSLSNWHYGLDVRYLDVQKFENIKLGILGQEPYTRELKQSFQATARAHGVAETPVTLFENLFKHILATLADRYLEAPESEGLLRGRRFKDIQKLCWVTHPVRRNESLRIILFEAALAARFYRVDGVSESMAAAHFVAFQTKNQIFTAGKTALIGDCGGGSTVMLYGCQSGDAYTEPVGRTL</sequence>
<keyword evidence="3" id="KW-1185">Reference proteome</keyword>
<proteinExistence type="predicted"/>
<dbReference type="Gene3D" id="3.30.420.40">
    <property type="match status" value="1"/>
</dbReference>
<dbReference type="Proteomes" id="UP001147746">
    <property type="component" value="Unassembled WGS sequence"/>
</dbReference>
<accession>A0A9W9U620</accession>